<organism evidence="2 3">
    <name type="scientific">Marasmiellus scandens</name>
    <dbReference type="NCBI Taxonomy" id="2682957"/>
    <lineage>
        <taxon>Eukaryota</taxon>
        <taxon>Fungi</taxon>
        <taxon>Dikarya</taxon>
        <taxon>Basidiomycota</taxon>
        <taxon>Agaricomycotina</taxon>
        <taxon>Agaricomycetes</taxon>
        <taxon>Agaricomycetidae</taxon>
        <taxon>Agaricales</taxon>
        <taxon>Marasmiineae</taxon>
        <taxon>Omphalotaceae</taxon>
        <taxon>Marasmiellus</taxon>
    </lineage>
</organism>
<dbReference type="Proteomes" id="UP001498398">
    <property type="component" value="Unassembled WGS sequence"/>
</dbReference>
<name>A0ABR1K3G1_9AGAR</name>
<sequence>MASFRDHKTNNTNPPLRPRKFASFMSLRDQSSHGSNLNDFQRIESHTSPESANEQELAWPTDPERDALLGMDVLMRAHLALCNELDVSFRQGMVQCLREAEQSIFTIHASGSEASLKRTYQSFAHKRKITRLEKIINRYPLSPSTCENDGEREPENTRSRLQFIPCHEGCLLSRMPSTWINTAIDALQITQSPLPSPSPSPSSPSFNLTPVPQVPLVDPDTNSSFDPTSEKSLIGPEPEPDLEPDSESMFQHDARSVISTTGESHMERRLLKEDEEKVYYSEFLEMCYLYTWL</sequence>
<comment type="caution">
    <text evidence="2">The sequence shown here is derived from an EMBL/GenBank/DDBJ whole genome shotgun (WGS) entry which is preliminary data.</text>
</comment>
<evidence type="ECO:0000256" key="1">
    <source>
        <dbReference type="SAM" id="MobiDB-lite"/>
    </source>
</evidence>
<evidence type="ECO:0000313" key="3">
    <source>
        <dbReference type="Proteomes" id="UP001498398"/>
    </source>
</evidence>
<reference evidence="2 3" key="1">
    <citation type="submission" date="2024-01" db="EMBL/GenBank/DDBJ databases">
        <title>A draft genome for the cacao thread blight pathogen Marasmiellus scandens.</title>
        <authorList>
            <person name="Baruah I.K."/>
            <person name="Leung J."/>
            <person name="Bukari Y."/>
            <person name="Amoako-Attah I."/>
            <person name="Meinhardt L.W."/>
            <person name="Bailey B.A."/>
            <person name="Cohen S.P."/>
        </authorList>
    </citation>
    <scope>NUCLEOTIDE SEQUENCE [LARGE SCALE GENOMIC DNA]</scope>
    <source>
        <strain evidence="2 3">GH-19</strain>
    </source>
</reference>
<evidence type="ECO:0000313" key="2">
    <source>
        <dbReference type="EMBL" id="KAK7471067.1"/>
    </source>
</evidence>
<proteinExistence type="predicted"/>
<keyword evidence="3" id="KW-1185">Reference proteome</keyword>
<protein>
    <submittedName>
        <fullName evidence="2">Uncharacterized protein</fullName>
    </submittedName>
</protein>
<dbReference type="EMBL" id="JBANRG010000002">
    <property type="protein sequence ID" value="KAK7471067.1"/>
    <property type="molecule type" value="Genomic_DNA"/>
</dbReference>
<feature type="compositionally biased region" description="Polar residues" evidence="1">
    <location>
        <begin position="220"/>
        <end position="231"/>
    </location>
</feature>
<accession>A0ABR1K3G1</accession>
<gene>
    <name evidence="2" type="ORF">VKT23_002483</name>
</gene>
<feature type="region of interest" description="Disordered" evidence="1">
    <location>
        <begin position="191"/>
        <end position="249"/>
    </location>
</feature>